<protein>
    <submittedName>
        <fullName evidence="10">Flagellar motor protein MotB</fullName>
    </submittedName>
</protein>
<accession>A0AA97D6J5</accession>
<evidence type="ECO:0000313" key="11">
    <source>
        <dbReference type="Proteomes" id="UP001300604"/>
    </source>
</evidence>
<keyword evidence="10" id="KW-0282">Flagellum</keyword>
<keyword evidence="3" id="KW-1003">Cell membrane</keyword>
<dbReference type="PANTHER" id="PTHR30329:SF21">
    <property type="entry name" value="LIPOPROTEIN YIAD-RELATED"/>
    <property type="match status" value="1"/>
</dbReference>
<dbReference type="Proteomes" id="UP001300604">
    <property type="component" value="Chromosome"/>
</dbReference>
<dbReference type="PANTHER" id="PTHR30329">
    <property type="entry name" value="STATOR ELEMENT OF FLAGELLAR MOTOR COMPLEX"/>
    <property type="match status" value="1"/>
</dbReference>
<dbReference type="Gene3D" id="3.30.1330.60">
    <property type="entry name" value="OmpA-like domain"/>
    <property type="match status" value="1"/>
</dbReference>
<evidence type="ECO:0000256" key="2">
    <source>
        <dbReference type="ARBA" id="ARBA00008914"/>
    </source>
</evidence>
<dbReference type="InterPro" id="IPR050330">
    <property type="entry name" value="Bact_OuterMem_StrucFunc"/>
</dbReference>
<evidence type="ECO:0000256" key="6">
    <source>
        <dbReference type="ARBA" id="ARBA00023136"/>
    </source>
</evidence>
<dbReference type="Pfam" id="PF00691">
    <property type="entry name" value="OmpA"/>
    <property type="match status" value="1"/>
</dbReference>
<dbReference type="SUPFAM" id="SSF103088">
    <property type="entry name" value="OmpA-like"/>
    <property type="match status" value="1"/>
</dbReference>
<keyword evidence="10" id="KW-0969">Cilium</keyword>
<comment type="subcellular location">
    <subcellularLocation>
        <location evidence="1">Cell membrane</location>
        <topology evidence="1">Single-pass membrane protein</topology>
    </subcellularLocation>
</comment>
<feature type="compositionally biased region" description="Low complexity" evidence="8">
    <location>
        <begin position="282"/>
        <end position="300"/>
    </location>
</feature>
<dbReference type="PROSITE" id="PS51123">
    <property type="entry name" value="OMPA_2"/>
    <property type="match status" value="1"/>
</dbReference>
<keyword evidence="10" id="KW-0966">Cell projection</keyword>
<dbReference type="InterPro" id="IPR025713">
    <property type="entry name" value="MotB-like_N_dom"/>
</dbReference>
<sequence>MSRRSRGGGEEDSAGSWLNTYSDMVTLLLTFFIVMYSLSSVNEEKFQEVARAIRGDSPDSPQIVVMDSSNASSTNSNTGYLKSSTSANDLPDSMDALYDYINNYVKTNKRQADISVSKTGVGIVYIKFSNAMMFRPDDATLTREAQQTLGFLGKGLKNMEQKIQRIQVEGYTADTGDPNYPINDWKLSGERAASVVTYLNDGKGIKDSLFVSIGYGNTRPVATNSTEAGRIKNRRVEMKIYGTEANLKAADAVLAGTYDAKKYPTTEGGSTTTSSAEKKTTSKAASSATSAQSATSPYKD</sequence>
<feature type="compositionally biased region" description="Low complexity" evidence="8">
    <location>
        <begin position="265"/>
        <end position="275"/>
    </location>
</feature>
<reference evidence="11" key="2">
    <citation type="submission" date="2024-06" db="EMBL/GenBank/DDBJ databases">
        <title>Caproicibacterium argilliputei sp. nov, a novel caproic acid producing anaerobic bacterium isolated from pit mud.</title>
        <authorList>
            <person name="Zeng C."/>
        </authorList>
    </citation>
    <scope>NUCLEOTIDE SEQUENCE [LARGE SCALE GENOMIC DNA]</scope>
    <source>
        <strain evidence="11">ZCY20-5</strain>
    </source>
</reference>
<dbReference type="GO" id="GO:0005886">
    <property type="term" value="C:plasma membrane"/>
    <property type="evidence" value="ECO:0007669"/>
    <property type="project" value="UniProtKB-SubCell"/>
</dbReference>
<dbReference type="InterPro" id="IPR036737">
    <property type="entry name" value="OmpA-like_sf"/>
</dbReference>
<dbReference type="AlphaFoldDB" id="A0AA97D6J5"/>
<keyword evidence="4" id="KW-0812">Transmembrane</keyword>
<reference evidence="10 11" key="1">
    <citation type="submission" date="2024-06" db="EMBL/GenBank/DDBJ databases">
        <title>Caproicibacterium argilliputei sp. nov, a novel caproic acid producing anaerobic bacterium isolated from pit mud.</title>
        <authorList>
            <person name="Xia S."/>
        </authorList>
    </citation>
    <scope>NUCLEOTIDE SEQUENCE [LARGE SCALE GENOMIC DNA]</scope>
    <source>
        <strain evidence="10 11">ZCY20-5</strain>
    </source>
</reference>
<evidence type="ECO:0000256" key="4">
    <source>
        <dbReference type="ARBA" id="ARBA00022692"/>
    </source>
</evidence>
<dbReference type="KEGG" id="carl:PXC00_08495"/>
<evidence type="ECO:0000256" key="5">
    <source>
        <dbReference type="ARBA" id="ARBA00022989"/>
    </source>
</evidence>
<evidence type="ECO:0000256" key="8">
    <source>
        <dbReference type="SAM" id="MobiDB-lite"/>
    </source>
</evidence>
<comment type="similarity">
    <text evidence="2">Belongs to the MotB family.</text>
</comment>
<feature type="domain" description="OmpA-like" evidence="9">
    <location>
        <begin position="121"/>
        <end position="244"/>
    </location>
</feature>
<keyword evidence="6 7" id="KW-0472">Membrane</keyword>
<evidence type="ECO:0000256" key="3">
    <source>
        <dbReference type="ARBA" id="ARBA00022475"/>
    </source>
</evidence>
<keyword evidence="5" id="KW-1133">Transmembrane helix</keyword>
<gene>
    <name evidence="10" type="ORF">PXC00_08495</name>
</gene>
<proteinExistence type="inferred from homology"/>
<name>A0AA97D6J5_9FIRM</name>
<reference evidence="11" key="3">
    <citation type="submission" date="2024-06" db="EMBL/GenBank/DDBJ databases">
        <authorList>
            <person name="Zeng C."/>
        </authorList>
    </citation>
    <scope>NUCLEOTIDE SEQUENCE [LARGE SCALE GENOMIC DNA]</scope>
    <source>
        <strain evidence="11">ZCY20-5</strain>
    </source>
</reference>
<dbReference type="Pfam" id="PF13677">
    <property type="entry name" value="MotB_plug"/>
    <property type="match status" value="1"/>
</dbReference>
<dbReference type="CDD" id="cd07185">
    <property type="entry name" value="OmpA_C-like"/>
    <property type="match status" value="1"/>
</dbReference>
<organism evidence="10 11">
    <name type="scientific">Caproicibacterium argilliputei</name>
    <dbReference type="NCBI Taxonomy" id="3030016"/>
    <lineage>
        <taxon>Bacteria</taxon>
        <taxon>Bacillati</taxon>
        <taxon>Bacillota</taxon>
        <taxon>Clostridia</taxon>
        <taxon>Eubacteriales</taxon>
        <taxon>Oscillospiraceae</taxon>
        <taxon>Caproicibacterium</taxon>
    </lineage>
</organism>
<dbReference type="EMBL" id="CP135996">
    <property type="protein sequence ID" value="WOC31264.1"/>
    <property type="molecule type" value="Genomic_DNA"/>
</dbReference>
<evidence type="ECO:0000256" key="7">
    <source>
        <dbReference type="PROSITE-ProRule" id="PRU00473"/>
    </source>
</evidence>
<evidence type="ECO:0000259" key="9">
    <source>
        <dbReference type="PROSITE" id="PS51123"/>
    </source>
</evidence>
<evidence type="ECO:0000256" key="1">
    <source>
        <dbReference type="ARBA" id="ARBA00004162"/>
    </source>
</evidence>
<evidence type="ECO:0000313" key="10">
    <source>
        <dbReference type="EMBL" id="WOC31264.1"/>
    </source>
</evidence>
<keyword evidence="11" id="KW-1185">Reference proteome</keyword>
<dbReference type="InterPro" id="IPR006665">
    <property type="entry name" value="OmpA-like"/>
</dbReference>
<dbReference type="RefSeq" id="WP_275843930.1">
    <property type="nucleotide sequence ID" value="NZ_CP135996.1"/>
</dbReference>
<feature type="region of interest" description="Disordered" evidence="8">
    <location>
        <begin position="261"/>
        <end position="300"/>
    </location>
</feature>